<evidence type="ECO:0000259" key="8">
    <source>
        <dbReference type="PROSITE" id="PS50192"/>
    </source>
</evidence>
<dbReference type="KEGG" id="pstg:E8M01_10840"/>
<dbReference type="Pfam" id="PF12729">
    <property type="entry name" value="4HB_MCP_1"/>
    <property type="match status" value="1"/>
</dbReference>
<evidence type="ECO:0000256" key="3">
    <source>
        <dbReference type="ARBA" id="ARBA00023224"/>
    </source>
</evidence>
<comment type="subcellular location">
    <subcellularLocation>
        <location evidence="1">Cell inner membrane</location>
        <topology evidence="1">Multi-pass membrane protein</topology>
    </subcellularLocation>
</comment>
<dbReference type="EMBL" id="CP039690">
    <property type="protein sequence ID" value="QCI64674.1"/>
    <property type="molecule type" value="Genomic_DNA"/>
</dbReference>
<dbReference type="GO" id="GO:0005886">
    <property type="term" value="C:plasma membrane"/>
    <property type="evidence" value="ECO:0007669"/>
    <property type="project" value="UniProtKB-SubCell"/>
</dbReference>
<organism evidence="10 11">
    <name type="scientific">Phreatobacter stygius</name>
    <dbReference type="NCBI Taxonomy" id="1940610"/>
    <lineage>
        <taxon>Bacteria</taxon>
        <taxon>Pseudomonadati</taxon>
        <taxon>Pseudomonadota</taxon>
        <taxon>Alphaproteobacteria</taxon>
        <taxon>Hyphomicrobiales</taxon>
        <taxon>Phreatobacteraceae</taxon>
        <taxon>Phreatobacter</taxon>
    </lineage>
</organism>
<keyword evidence="6" id="KW-1133">Transmembrane helix</keyword>
<dbReference type="InterPro" id="IPR003660">
    <property type="entry name" value="HAMP_dom"/>
</dbReference>
<dbReference type="PROSITE" id="PS50192">
    <property type="entry name" value="T_SNARE"/>
    <property type="match status" value="1"/>
</dbReference>
<evidence type="ECO:0000256" key="4">
    <source>
        <dbReference type="ARBA" id="ARBA00029447"/>
    </source>
</evidence>
<keyword evidence="6" id="KW-0812">Transmembrane</keyword>
<dbReference type="PRINTS" id="PR00260">
    <property type="entry name" value="CHEMTRNSDUCR"/>
</dbReference>
<dbReference type="Pfam" id="PF00015">
    <property type="entry name" value="MCPsignal"/>
    <property type="match status" value="1"/>
</dbReference>
<feature type="domain" description="Methyl-accepting transducer" evidence="7">
    <location>
        <begin position="302"/>
        <end position="538"/>
    </location>
</feature>
<feature type="transmembrane region" description="Helical" evidence="6">
    <location>
        <begin position="189"/>
        <end position="211"/>
    </location>
</feature>
<keyword evidence="2" id="KW-0997">Cell inner membrane</keyword>
<dbReference type="SUPFAM" id="SSF58104">
    <property type="entry name" value="Methyl-accepting chemotaxis protein (MCP) signaling domain"/>
    <property type="match status" value="1"/>
</dbReference>
<dbReference type="Pfam" id="PF00672">
    <property type="entry name" value="HAMP"/>
    <property type="match status" value="1"/>
</dbReference>
<feature type="domain" description="T-SNARE coiled-coil homology" evidence="8">
    <location>
        <begin position="454"/>
        <end position="516"/>
    </location>
</feature>
<dbReference type="Gene3D" id="6.10.340.10">
    <property type="match status" value="1"/>
</dbReference>
<dbReference type="Proteomes" id="UP000298781">
    <property type="component" value="Chromosome"/>
</dbReference>
<evidence type="ECO:0000256" key="1">
    <source>
        <dbReference type="ARBA" id="ARBA00004429"/>
    </source>
</evidence>
<dbReference type="AlphaFoldDB" id="A0A4D7AT32"/>
<comment type="similarity">
    <text evidence="4">Belongs to the methyl-accepting chemotaxis (MCP) protein family.</text>
</comment>
<reference evidence="10 11" key="1">
    <citation type="submission" date="2019-04" db="EMBL/GenBank/DDBJ databases">
        <title>Phreatobacter aquaticus sp. nov.</title>
        <authorList>
            <person name="Choi A."/>
        </authorList>
    </citation>
    <scope>NUCLEOTIDE SEQUENCE [LARGE SCALE GENOMIC DNA]</scope>
    <source>
        <strain evidence="10 11">KCTC 52518</strain>
    </source>
</reference>
<evidence type="ECO:0000256" key="6">
    <source>
        <dbReference type="SAM" id="Phobius"/>
    </source>
</evidence>
<dbReference type="PROSITE" id="PS50885">
    <property type="entry name" value="HAMP"/>
    <property type="match status" value="1"/>
</dbReference>
<name>A0A4D7AT32_9HYPH</name>
<keyword evidence="11" id="KW-1185">Reference proteome</keyword>
<dbReference type="CDD" id="cd06225">
    <property type="entry name" value="HAMP"/>
    <property type="match status" value="1"/>
</dbReference>
<evidence type="ECO:0000259" key="7">
    <source>
        <dbReference type="PROSITE" id="PS50111"/>
    </source>
</evidence>
<dbReference type="RefSeq" id="WP_136960125.1">
    <property type="nucleotide sequence ID" value="NZ_CP039690.1"/>
</dbReference>
<dbReference type="GO" id="GO:0007165">
    <property type="term" value="P:signal transduction"/>
    <property type="evidence" value="ECO:0007669"/>
    <property type="project" value="UniProtKB-KW"/>
</dbReference>
<keyword evidence="2" id="KW-1003">Cell membrane</keyword>
<evidence type="ECO:0000313" key="11">
    <source>
        <dbReference type="Proteomes" id="UP000298781"/>
    </source>
</evidence>
<dbReference type="InterPro" id="IPR004090">
    <property type="entry name" value="Chemotax_Me-accpt_rcpt"/>
</dbReference>
<gene>
    <name evidence="10" type="ORF">E8M01_10840</name>
</gene>
<keyword evidence="6" id="KW-0472">Membrane</keyword>
<keyword evidence="3 5" id="KW-0807">Transducer</keyword>
<sequence length="558" mass="58840">MKVPVKLVLIATLLLMIGVSGIQGWSAVSKLAAVNSDVKEMATNWLPSVRTLGVFKYQVARVRVAELRLSGMRDGAQAAELEKFRDRMVNDIAATFRQYETMQADATERQLFEQIKATWARYKAHSDKVVDAARRGQADEVAKLYGESVQLFDQVVAAADKSLEFNATGSDTQYAQSIATYDSARFQTLLLLGFGIVVGLGAAGFVLIGVTRPLGKLTGAMQSVAGGNLDTEIPNATTQNEIGDMARALEVFRDGLAETERLRQEQVANEKRAAERLVVERNAIADSFQAKLGALAEGFSQSSSELEDSARNLAATAEETSRQATAVSGAAERASLNVQTVAVSTEEMAASVQEIAAKVNQSADIANTAAEEASRTESDIRALSDAAEKIGQVIELINTIAGQTNLLALNATIEAARAGEAGKGFAVVASEVKQLAAQTARATNEISAKIMEIQQATARTVGSIEKIVGTIASIRSISTSVAGSVEEQGAATQEIASNTQRAAQGTEAVTGNINGVGRAAEMTGAASTQLMGLSSNLTEKAAELKSEVADFVKSLRAA</sequence>
<protein>
    <submittedName>
        <fullName evidence="10">HAMP domain-containing protein</fullName>
    </submittedName>
</protein>
<dbReference type="PROSITE" id="PS50111">
    <property type="entry name" value="CHEMOTAXIS_TRANSDUC_2"/>
    <property type="match status" value="1"/>
</dbReference>
<dbReference type="InterPro" id="IPR004089">
    <property type="entry name" value="MCPsignal_dom"/>
</dbReference>
<dbReference type="InterPro" id="IPR000727">
    <property type="entry name" value="T_SNARE_dom"/>
</dbReference>
<dbReference type="InterPro" id="IPR024478">
    <property type="entry name" value="HlyB_4HB_MCP"/>
</dbReference>
<dbReference type="GO" id="GO:0006935">
    <property type="term" value="P:chemotaxis"/>
    <property type="evidence" value="ECO:0007669"/>
    <property type="project" value="InterPro"/>
</dbReference>
<dbReference type="SMART" id="SM00304">
    <property type="entry name" value="HAMP"/>
    <property type="match status" value="1"/>
</dbReference>
<dbReference type="PANTHER" id="PTHR32089">
    <property type="entry name" value="METHYL-ACCEPTING CHEMOTAXIS PROTEIN MCPB"/>
    <property type="match status" value="1"/>
</dbReference>
<feature type="domain" description="HAMP" evidence="9">
    <location>
        <begin position="208"/>
        <end position="261"/>
    </location>
</feature>
<evidence type="ECO:0000259" key="9">
    <source>
        <dbReference type="PROSITE" id="PS50885"/>
    </source>
</evidence>
<dbReference type="Gene3D" id="1.10.287.950">
    <property type="entry name" value="Methyl-accepting chemotaxis protein"/>
    <property type="match status" value="1"/>
</dbReference>
<accession>A0A4D7AT32</accession>
<dbReference type="PANTHER" id="PTHR32089:SF112">
    <property type="entry name" value="LYSOZYME-LIKE PROTEIN-RELATED"/>
    <property type="match status" value="1"/>
</dbReference>
<dbReference type="SMART" id="SM00283">
    <property type="entry name" value="MA"/>
    <property type="match status" value="1"/>
</dbReference>
<dbReference type="GO" id="GO:0004888">
    <property type="term" value="F:transmembrane signaling receptor activity"/>
    <property type="evidence" value="ECO:0007669"/>
    <property type="project" value="InterPro"/>
</dbReference>
<evidence type="ECO:0000256" key="5">
    <source>
        <dbReference type="PROSITE-ProRule" id="PRU00284"/>
    </source>
</evidence>
<evidence type="ECO:0000313" key="10">
    <source>
        <dbReference type="EMBL" id="QCI64674.1"/>
    </source>
</evidence>
<proteinExistence type="inferred from homology"/>
<evidence type="ECO:0000256" key="2">
    <source>
        <dbReference type="ARBA" id="ARBA00022519"/>
    </source>
</evidence>
<dbReference type="OrthoDB" id="3289104at2"/>